<keyword evidence="4 8" id="KW-0136">Cellulose degradation</keyword>
<comment type="similarity">
    <text evidence="8">Belongs to the glycosyl hydrolase 5 (cellulase A) family.</text>
</comment>
<evidence type="ECO:0000256" key="10">
    <source>
        <dbReference type="SAM" id="SignalP"/>
    </source>
</evidence>
<dbReference type="InterPro" id="IPR012291">
    <property type="entry name" value="CBM2_carb-bd_dom_sf"/>
</dbReference>
<keyword evidence="2 10" id="KW-0732">Signal</keyword>
<feature type="compositionally biased region" description="Low complexity" evidence="9">
    <location>
        <begin position="333"/>
        <end position="367"/>
    </location>
</feature>
<dbReference type="SUPFAM" id="SSF51445">
    <property type="entry name" value="(Trans)glycosidases"/>
    <property type="match status" value="1"/>
</dbReference>
<proteinExistence type="inferred from homology"/>
<evidence type="ECO:0000313" key="13">
    <source>
        <dbReference type="Proteomes" id="UP001199044"/>
    </source>
</evidence>
<dbReference type="PROSITE" id="PS00659">
    <property type="entry name" value="GLYCOSYL_HYDROL_F5"/>
    <property type="match status" value="1"/>
</dbReference>
<dbReference type="PANTHER" id="PTHR34142:SF1">
    <property type="entry name" value="GLYCOSIDE HYDROLASE FAMILY 5 DOMAIN-CONTAINING PROTEIN"/>
    <property type="match status" value="1"/>
</dbReference>
<dbReference type="InterPro" id="IPR018087">
    <property type="entry name" value="Glyco_hydro_5_CS"/>
</dbReference>
<dbReference type="Pfam" id="PF00553">
    <property type="entry name" value="CBM_2"/>
    <property type="match status" value="1"/>
</dbReference>
<dbReference type="Pfam" id="PF00150">
    <property type="entry name" value="Cellulase"/>
    <property type="match status" value="1"/>
</dbReference>
<gene>
    <name evidence="12" type="ORF">LDJ79_21510</name>
</gene>
<dbReference type="PANTHER" id="PTHR34142">
    <property type="entry name" value="ENDO-BETA-1,4-GLUCANASE A"/>
    <property type="match status" value="1"/>
</dbReference>
<evidence type="ECO:0000256" key="1">
    <source>
        <dbReference type="ARBA" id="ARBA00000966"/>
    </source>
</evidence>
<dbReference type="InterPro" id="IPR017853">
    <property type="entry name" value="GH"/>
</dbReference>
<dbReference type="InterPro" id="IPR001919">
    <property type="entry name" value="CBD2"/>
</dbReference>
<reference evidence="13" key="1">
    <citation type="submission" date="2023-07" db="EMBL/GenBank/DDBJ databases">
        <title>Molecular identification of indigenous halophilic bacteria isolated from red sea cost, biodegradation of synthetic dyes and assessment of degraded metabolite toxicity.</title>
        <authorList>
            <person name="Chaieb K."/>
            <person name="Altayb H.N."/>
        </authorList>
    </citation>
    <scope>NUCLEOTIDE SEQUENCE [LARGE SCALE GENOMIC DNA]</scope>
    <source>
        <strain evidence="13">K20</strain>
    </source>
</reference>
<feature type="region of interest" description="Disordered" evidence="9">
    <location>
        <begin position="323"/>
        <end position="370"/>
    </location>
</feature>
<dbReference type="SMART" id="SM00637">
    <property type="entry name" value="CBD_II"/>
    <property type="match status" value="1"/>
</dbReference>
<feature type="domain" description="CBM2" evidence="11">
    <location>
        <begin position="361"/>
        <end position="463"/>
    </location>
</feature>
<dbReference type="RefSeq" id="WP_068716286.1">
    <property type="nucleotide sequence ID" value="NZ_AP014636.1"/>
</dbReference>
<dbReference type="InterPro" id="IPR001547">
    <property type="entry name" value="Glyco_hydro_5"/>
</dbReference>
<evidence type="ECO:0000256" key="9">
    <source>
        <dbReference type="SAM" id="MobiDB-lite"/>
    </source>
</evidence>
<dbReference type="SUPFAM" id="SSF49384">
    <property type="entry name" value="Carbohydrate-binding domain"/>
    <property type="match status" value="1"/>
</dbReference>
<keyword evidence="3 8" id="KW-0378">Hydrolase</keyword>
<organism evidence="12 13">
    <name type="scientific">Vibrio tritonius</name>
    <dbReference type="NCBI Taxonomy" id="1435069"/>
    <lineage>
        <taxon>Bacteria</taxon>
        <taxon>Pseudomonadati</taxon>
        <taxon>Pseudomonadota</taxon>
        <taxon>Gammaproteobacteria</taxon>
        <taxon>Vibrionales</taxon>
        <taxon>Vibrionaceae</taxon>
        <taxon>Vibrio</taxon>
    </lineage>
</organism>
<keyword evidence="6 8" id="KW-0326">Glycosidase</keyword>
<keyword evidence="7 8" id="KW-0624">Polysaccharide degradation</keyword>
<evidence type="ECO:0000256" key="7">
    <source>
        <dbReference type="ARBA" id="ARBA00023326"/>
    </source>
</evidence>
<evidence type="ECO:0000256" key="4">
    <source>
        <dbReference type="ARBA" id="ARBA00023001"/>
    </source>
</evidence>
<feature type="signal peptide" evidence="10">
    <location>
        <begin position="1"/>
        <end position="25"/>
    </location>
</feature>
<evidence type="ECO:0000256" key="8">
    <source>
        <dbReference type="RuleBase" id="RU361153"/>
    </source>
</evidence>
<dbReference type="Gene3D" id="2.60.40.290">
    <property type="match status" value="1"/>
</dbReference>
<evidence type="ECO:0000256" key="6">
    <source>
        <dbReference type="ARBA" id="ARBA00023295"/>
    </source>
</evidence>
<comment type="caution">
    <text evidence="12">The sequence shown here is derived from an EMBL/GenBank/DDBJ whole genome shotgun (WGS) entry which is preliminary data.</text>
</comment>
<name>A0ABS7YSP5_9VIBR</name>
<keyword evidence="5 8" id="KW-0119">Carbohydrate metabolism</keyword>
<dbReference type="Proteomes" id="UP001199044">
    <property type="component" value="Unassembled WGS sequence"/>
</dbReference>
<dbReference type="Gene3D" id="3.20.20.80">
    <property type="entry name" value="Glycosidases"/>
    <property type="match status" value="1"/>
</dbReference>
<evidence type="ECO:0000256" key="5">
    <source>
        <dbReference type="ARBA" id="ARBA00023277"/>
    </source>
</evidence>
<evidence type="ECO:0000313" key="12">
    <source>
        <dbReference type="EMBL" id="MCA2018708.1"/>
    </source>
</evidence>
<accession>A0ABS7YSP5</accession>
<sequence>MKKVTRITPSALALAMALISGSALADVPALTVSGNQILSGGEVKSFAGNSFFWSNTGWGQEKMYNASVVKWLKDDWKSSIVRVAVGGDESGSYLEDPSGNLTRAEKVIDAAIANDMYVIIDFHTHHGEDKKASAIEFFKTMATRYGDKNNVIYEIYNEPLSVSWSNVIKPYAEDVISAIRAIDADNLIVVGTPTWSQDVDVASQDPIDGTNIAYSLHFYAGTHGQSLRNKAITALNNGIPLMVTEWGAVNADGNGSVAESSVDAWMDFLKTNNITNLNWAVSDKSEGASIINSGASAEGNWSASDLTASGTYVKNIISNWGTEVASTDDDSSSDSSSDSSDSSSDTGSDSGTSTGDDSSSSDSGTSTETASCQHVITSSWSGGFQGAIRITNTSDSTINGWNVNWSYTDGTTITQSWGATLSGSYSATNLDWNGSIAPNETVEIGFIGNGNGNASAVTGDVCQ</sequence>
<keyword evidence="13" id="KW-1185">Reference proteome</keyword>
<feature type="chain" id="PRO_5045562239" description="Endoglucanase" evidence="10">
    <location>
        <begin position="26"/>
        <end position="463"/>
    </location>
</feature>
<dbReference type="EC" id="3.2.1.4" evidence="8"/>
<evidence type="ECO:0000256" key="3">
    <source>
        <dbReference type="ARBA" id="ARBA00022801"/>
    </source>
</evidence>
<evidence type="ECO:0000256" key="2">
    <source>
        <dbReference type="ARBA" id="ARBA00022729"/>
    </source>
</evidence>
<dbReference type="EMBL" id="JAIWIU010000192">
    <property type="protein sequence ID" value="MCA2018708.1"/>
    <property type="molecule type" value="Genomic_DNA"/>
</dbReference>
<dbReference type="PROSITE" id="PS51173">
    <property type="entry name" value="CBM2"/>
    <property type="match status" value="1"/>
</dbReference>
<evidence type="ECO:0000259" key="11">
    <source>
        <dbReference type="PROSITE" id="PS51173"/>
    </source>
</evidence>
<protein>
    <recommendedName>
        <fullName evidence="8">Endoglucanase</fullName>
        <ecNumber evidence="8">3.2.1.4</ecNumber>
    </recommendedName>
</protein>
<dbReference type="InterPro" id="IPR008965">
    <property type="entry name" value="CBM2/CBM3_carb-bd_dom_sf"/>
</dbReference>
<comment type="catalytic activity">
    <reaction evidence="1 8">
        <text>Endohydrolysis of (1-&gt;4)-beta-D-glucosidic linkages in cellulose, lichenin and cereal beta-D-glucans.</text>
        <dbReference type="EC" id="3.2.1.4"/>
    </reaction>
</comment>